<dbReference type="Proteomes" id="UP000280501">
    <property type="component" value="Unassembled WGS sequence"/>
</dbReference>
<dbReference type="RefSeq" id="WP_246012552.1">
    <property type="nucleotide sequence ID" value="NZ_RKQZ01000001.1"/>
</dbReference>
<feature type="region of interest" description="Disordered" evidence="1">
    <location>
        <begin position="471"/>
        <end position="492"/>
    </location>
</feature>
<evidence type="ECO:0000313" key="4">
    <source>
        <dbReference type="Proteomes" id="UP000280501"/>
    </source>
</evidence>
<organism evidence="3 4">
    <name type="scientific">Myceligenerans xiligouense</name>
    <dbReference type="NCBI Taxonomy" id="253184"/>
    <lineage>
        <taxon>Bacteria</taxon>
        <taxon>Bacillati</taxon>
        <taxon>Actinomycetota</taxon>
        <taxon>Actinomycetes</taxon>
        <taxon>Micrococcales</taxon>
        <taxon>Promicromonosporaceae</taxon>
        <taxon>Myceligenerans</taxon>
    </lineage>
</organism>
<feature type="region of interest" description="Disordered" evidence="1">
    <location>
        <begin position="1"/>
        <end position="23"/>
    </location>
</feature>
<keyword evidence="2" id="KW-0812">Transmembrane</keyword>
<sequence>MTKDTALSRRPAPARRHLRARFGGHSDEAGQALPEYVGVIGVMLLIVGIVFAAATPVGADIGEQLICAVSPIVKEDGQDECADGARGGPGGGGGDVEVPDDGYSPPEGDCEEDVTFDSVDTGLSNWNTSVVQIGCVWYPVPTICFSANMPEGLLDREDDERVYRADEIQDFVDCVTDGRGGPSEDPNDENCANAVPTSGEIDEDAPPMVQVGCRELPVPKGCEDEWAAYEDAAPGRERAGASGHLANCVAEKYDSIEIPCVVEATGHVESNKVSFLFFRWGNSNGTLIEKLGDGRIRVHILKGVEQGAGVSGDGVGGSPVSFDIAGITGYESDKTYEFTDMDKAQEWIDWYKEYDAVNGRQPSCPGFVVARGGSCNNPYLEEAENLRGEEPEHHELAEAESEIKKVKFKGGLSMKGEAGQFGLEGGIEGGYEGEVQVEERLWSDGSQTATYTSSDIGGFLIGAKLGGKQPFTKKGDRTTSSGGGAAGGKVGKEWKGTTSTTVAWDKEGELSKLIITMDEQVMQTLYNAGVDVEVALPYGFAVGGGWSRSEEDGTISTRQLIIDFNQYPELRDTLGPTIDEVFPRDDEGRLIRDDVEIDGNDEEGGELYEAAEDHANVRELEYDASKVTENGNAGLSWQGLDLFKVEWTTVDEERTLSESSFEVTDVDGNRQTTSPAPKCRDKDFEQPDDYYETDFSDPPTKLRDSAHDLGEDYADNNRPKYTEGTYPGTDYDGDVPGDRAERVHSLLDEYSKAFPDTNILVVKDFDNFTFSKTDGLVHLATVDGMDVIALDEGTVKNNGDGGWINWGFTGSYDYDSDKKIVKFKQR</sequence>
<feature type="compositionally biased region" description="Acidic residues" evidence="1">
    <location>
        <begin position="686"/>
        <end position="695"/>
    </location>
</feature>
<protein>
    <submittedName>
        <fullName evidence="3">Uncharacterized protein</fullName>
    </submittedName>
</protein>
<feature type="compositionally biased region" description="Basic and acidic residues" evidence="1">
    <location>
        <begin position="700"/>
        <end position="721"/>
    </location>
</feature>
<reference evidence="3 4" key="1">
    <citation type="submission" date="2018-11" db="EMBL/GenBank/DDBJ databases">
        <title>Sequencing the genomes of 1000 actinobacteria strains.</title>
        <authorList>
            <person name="Klenk H.-P."/>
        </authorList>
    </citation>
    <scope>NUCLEOTIDE SEQUENCE [LARGE SCALE GENOMIC DNA]</scope>
    <source>
        <strain evidence="3 4">DSM 15700</strain>
    </source>
</reference>
<feature type="region of interest" description="Disordered" evidence="1">
    <location>
        <begin position="78"/>
        <end position="110"/>
    </location>
</feature>
<keyword evidence="2" id="KW-0472">Membrane</keyword>
<feature type="region of interest" description="Disordered" evidence="1">
    <location>
        <begin position="178"/>
        <end position="205"/>
    </location>
</feature>
<feature type="transmembrane region" description="Helical" evidence="2">
    <location>
        <begin position="36"/>
        <end position="57"/>
    </location>
</feature>
<feature type="compositionally biased region" description="Basic residues" evidence="1">
    <location>
        <begin position="12"/>
        <end position="22"/>
    </location>
</feature>
<evidence type="ECO:0000313" key="3">
    <source>
        <dbReference type="EMBL" id="RPF22949.1"/>
    </source>
</evidence>
<keyword evidence="2" id="KW-1133">Transmembrane helix</keyword>
<proteinExistence type="predicted"/>
<accession>A0A3N4YPG7</accession>
<dbReference type="AlphaFoldDB" id="A0A3N4YPG7"/>
<comment type="caution">
    <text evidence="3">The sequence shown here is derived from an EMBL/GenBank/DDBJ whole genome shotgun (WGS) entry which is preliminary data.</text>
</comment>
<dbReference type="EMBL" id="RKQZ01000001">
    <property type="protein sequence ID" value="RPF22949.1"/>
    <property type="molecule type" value="Genomic_DNA"/>
</dbReference>
<evidence type="ECO:0000256" key="1">
    <source>
        <dbReference type="SAM" id="MobiDB-lite"/>
    </source>
</evidence>
<feature type="region of interest" description="Disordered" evidence="1">
    <location>
        <begin position="657"/>
        <end position="734"/>
    </location>
</feature>
<gene>
    <name evidence="3" type="ORF">EDD34_3628</name>
</gene>
<evidence type="ECO:0000256" key="2">
    <source>
        <dbReference type="SAM" id="Phobius"/>
    </source>
</evidence>
<name>A0A3N4YPG7_9MICO</name>
<feature type="compositionally biased region" description="Gly residues" evidence="1">
    <location>
        <begin position="85"/>
        <end position="95"/>
    </location>
</feature>
<keyword evidence="4" id="KW-1185">Reference proteome</keyword>